<dbReference type="KEGG" id="tbn:TBH_C2160"/>
<dbReference type="InterPro" id="IPR001100">
    <property type="entry name" value="Pyr_nuc-diS_OxRdtase"/>
</dbReference>
<dbReference type="InterPro" id="IPR006121">
    <property type="entry name" value="HMA_dom"/>
</dbReference>
<keyword evidence="9 16" id="KW-0521">NADP</keyword>
<dbReference type="Proteomes" id="UP000031631">
    <property type="component" value="Chromosome"/>
</dbReference>
<feature type="binding site" evidence="17">
    <location>
        <position position="387"/>
    </location>
    <ligand>
        <name>FAD</name>
        <dbReference type="ChEBI" id="CHEBI:57692"/>
    </ligand>
</feature>
<evidence type="ECO:0000256" key="9">
    <source>
        <dbReference type="ARBA" id="ARBA00022857"/>
    </source>
</evidence>
<reference evidence="21 22" key="1">
    <citation type="journal article" date="2014" name="PLoS ONE">
        <title>Physiological and genomic features of a novel sulfur-oxidizing gammaproteobacterium belonging to a previously uncultivated symbiotic lineage isolated from a hydrothermal vent.</title>
        <authorList>
            <person name="Nunoura T."/>
            <person name="Takaki Y."/>
            <person name="Kazama H."/>
            <person name="Kakuta J."/>
            <person name="Shimamura S."/>
            <person name="Makita H."/>
            <person name="Hirai M."/>
            <person name="Miyazaki M."/>
            <person name="Takai K."/>
        </authorList>
    </citation>
    <scope>NUCLEOTIDE SEQUENCE [LARGE SCALE GENOMIC DNA]</scope>
    <source>
        <strain evidence="21 22">Hiromi1</strain>
    </source>
</reference>
<evidence type="ECO:0000256" key="12">
    <source>
        <dbReference type="ARBA" id="ARBA00023157"/>
    </source>
</evidence>
<evidence type="ECO:0000256" key="15">
    <source>
        <dbReference type="ARBA" id="ARBA00048984"/>
    </source>
</evidence>
<dbReference type="PANTHER" id="PTHR43014:SF2">
    <property type="entry name" value="MERCURIC REDUCTASE"/>
    <property type="match status" value="1"/>
</dbReference>
<dbReference type="SUPFAM" id="SSF51905">
    <property type="entry name" value="FAD/NAD(P)-binding domain"/>
    <property type="match status" value="1"/>
</dbReference>
<dbReference type="GO" id="GO:0045340">
    <property type="term" value="F:mercury ion binding"/>
    <property type="evidence" value="ECO:0007669"/>
    <property type="project" value="InterPro"/>
</dbReference>
<dbReference type="NCBIfam" id="TIGR02053">
    <property type="entry name" value="MerA"/>
    <property type="match status" value="1"/>
</dbReference>
<evidence type="ECO:0000256" key="14">
    <source>
        <dbReference type="ARBA" id="ARBA00031725"/>
    </source>
</evidence>
<keyword evidence="11 16" id="KW-0560">Oxidoreductase</keyword>
<dbReference type="InterPro" id="IPR036188">
    <property type="entry name" value="FAD/NAD-bd_sf"/>
</dbReference>
<keyword evidence="22" id="KW-1185">Reference proteome</keyword>
<evidence type="ECO:0000259" key="20">
    <source>
        <dbReference type="PROSITE" id="PS50846"/>
    </source>
</evidence>
<evidence type="ECO:0000313" key="21">
    <source>
        <dbReference type="EMBL" id="BAO45071.1"/>
    </source>
</evidence>
<dbReference type="OrthoDB" id="9800167at2"/>
<proteinExistence type="inferred from homology"/>
<dbReference type="InterPro" id="IPR023753">
    <property type="entry name" value="FAD/NAD-binding_dom"/>
</dbReference>
<sequence length="545" mass="57890">MTTHAIRITGMTCDHCAKGIEDSLNAFAGVKASVSFHEGLAKVETDDQVASDQLLKAIESKGYGARLLDDEGKTRSGNNGDGLHVAIVGTGSGAFAAAIRAVEGGARVTIVEGSEVIGGTCVNVGCVPSKIMIRGAHIAHLQAHHEFEGIPLHQPDIDRTALVRQQQARVQELRHGKYESILESNPGIHLLRGWARFRDAHTLIVTRTDGSEKVVTADRILLATGARPAIPAIPGLQDTPYWTSTEALIAEQIPEHLVVIGASVIALELAQAFLRLGSKVTIMARSVFLSKEDPALGEGLVKVFEEEGARILLHTLPDSVVHDGEAFILSSKAGELRYDQLLVATGRQPNTDQLGLDKAGVATAPNGAIVIDDHMRTSVEHIYAAGDCTDQPQYVYVAAAAGTRAAINMTGGDAALDLTAMPAVVFTDPAVATVGLTERQASDQGIEADSRTLDLENVPRALANFDTRGFIKLVVEKDSGILIGAQILAAEAGEIVQTAVLAIRNRMTVEDLADQLFPYLTMVEGLKLCAQTFNKDVKQLSCCAG</sequence>
<dbReference type="InterPro" id="IPR004099">
    <property type="entry name" value="Pyr_nucl-diS_OxRdtase_dimer"/>
</dbReference>
<dbReference type="PRINTS" id="PR00945">
    <property type="entry name" value="HGRDTASE"/>
</dbReference>
<dbReference type="InterPro" id="IPR021179">
    <property type="entry name" value="Mercury_reductase_MerA"/>
</dbReference>
<evidence type="ECO:0000256" key="16">
    <source>
        <dbReference type="PIRNR" id="PIRNR000350"/>
    </source>
</evidence>
<dbReference type="Pfam" id="PF07992">
    <property type="entry name" value="Pyr_redox_2"/>
    <property type="match status" value="1"/>
</dbReference>
<evidence type="ECO:0000256" key="13">
    <source>
        <dbReference type="ARBA" id="ARBA00023284"/>
    </source>
</evidence>
<keyword evidence="12" id="KW-1015">Disulfide bond</keyword>
<evidence type="ECO:0000256" key="18">
    <source>
        <dbReference type="PIRSR" id="PIRSR000350-4"/>
    </source>
</evidence>
<dbReference type="InterPro" id="IPR012999">
    <property type="entry name" value="Pyr_OxRdtase_I_AS"/>
</dbReference>
<feature type="domain" description="HMA" evidence="20">
    <location>
        <begin position="2"/>
        <end position="66"/>
    </location>
</feature>
<evidence type="ECO:0000256" key="10">
    <source>
        <dbReference type="ARBA" id="ARBA00022914"/>
    </source>
</evidence>
<dbReference type="Gene3D" id="3.30.70.100">
    <property type="match status" value="1"/>
</dbReference>
<dbReference type="GO" id="GO:0050661">
    <property type="term" value="F:NADP binding"/>
    <property type="evidence" value="ECO:0007669"/>
    <property type="project" value="InterPro"/>
</dbReference>
<dbReference type="Gene3D" id="3.30.390.30">
    <property type="match status" value="1"/>
</dbReference>
<dbReference type="SUPFAM" id="SSF55008">
    <property type="entry name" value="HMA, heavy metal-associated domain"/>
    <property type="match status" value="1"/>
</dbReference>
<dbReference type="InterPro" id="IPR017969">
    <property type="entry name" value="Heavy-metal-associated_CS"/>
</dbReference>
<dbReference type="PROSITE" id="PS01047">
    <property type="entry name" value="HMA_1"/>
    <property type="match status" value="1"/>
</dbReference>
<feature type="disulfide bond" description="Redox-active" evidence="18">
    <location>
        <begin position="121"/>
        <end position="126"/>
    </location>
</feature>
<dbReference type="GO" id="GO:0003955">
    <property type="term" value="F:NAD(P)H dehydrogenase (quinone) activity"/>
    <property type="evidence" value="ECO:0007669"/>
    <property type="project" value="TreeGrafter"/>
</dbReference>
<evidence type="ECO:0000256" key="19">
    <source>
        <dbReference type="RuleBase" id="RU361223"/>
    </source>
</evidence>
<dbReference type="PIRSF" id="PIRSF000350">
    <property type="entry name" value="Mercury_reductase_MerA"/>
    <property type="match status" value="1"/>
</dbReference>
<dbReference type="GO" id="GO:0050660">
    <property type="term" value="F:flavin adenine dinucleotide binding"/>
    <property type="evidence" value="ECO:0007669"/>
    <property type="project" value="UniProtKB-UniRule"/>
</dbReference>
<feature type="binding site" evidence="17">
    <location>
        <position position="346"/>
    </location>
    <ligand>
        <name>FAD</name>
        <dbReference type="ChEBI" id="CHEBI:57692"/>
    </ligand>
</feature>
<feature type="binding site" evidence="17">
    <location>
        <begin position="261"/>
        <end position="268"/>
    </location>
    <ligand>
        <name>NAD(+)</name>
        <dbReference type="ChEBI" id="CHEBI:57540"/>
    </ligand>
</feature>
<evidence type="ECO:0000256" key="1">
    <source>
        <dbReference type="ARBA" id="ARBA00007532"/>
    </source>
</evidence>
<comment type="cofactor">
    <cofactor evidence="16 17 19">
        <name>FAD</name>
        <dbReference type="ChEBI" id="CHEBI:57692"/>
    </cofactor>
    <text evidence="16 17 19">Binds 1 FAD per subunit.</text>
</comment>
<evidence type="ECO:0000256" key="8">
    <source>
        <dbReference type="ARBA" id="ARBA00022827"/>
    </source>
</evidence>
<dbReference type="SUPFAM" id="SSF55424">
    <property type="entry name" value="FAD/NAD-linked reductases, dimerisation (C-terminal) domain"/>
    <property type="match status" value="1"/>
</dbReference>
<dbReference type="Gene3D" id="3.50.50.60">
    <property type="entry name" value="FAD/NAD(P)-binding domain"/>
    <property type="match status" value="2"/>
</dbReference>
<dbReference type="PANTHER" id="PTHR43014">
    <property type="entry name" value="MERCURIC REDUCTASE"/>
    <property type="match status" value="1"/>
</dbReference>
<keyword evidence="5 16" id="KW-0475">Mercuric resistance</keyword>
<keyword evidence="17" id="KW-0520">NAD</keyword>
<dbReference type="Pfam" id="PF02852">
    <property type="entry name" value="Pyr_redox_dim"/>
    <property type="match status" value="1"/>
</dbReference>
<protein>
    <recommendedName>
        <fullName evidence="4 16">Mercuric reductase</fullName>
        <ecNumber evidence="3 16">1.16.1.1</ecNumber>
    </recommendedName>
    <alternativeName>
        <fullName evidence="14 16">Hg(II) reductase</fullName>
    </alternativeName>
</protein>
<dbReference type="GO" id="GO:0050787">
    <property type="term" value="P:detoxification of mercury ion"/>
    <property type="evidence" value="ECO:0007669"/>
    <property type="project" value="InterPro"/>
</dbReference>
<gene>
    <name evidence="19" type="primary">merA</name>
    <name evidence="21" type="ORF">TBH_C2160</name>
</gene>
<keyword evidence="7 16" id="KW-0479">Metal-binding</keyword>
<comment type="catalytic activity">
    <reaction evidence="15 16 19">
        <text>Hg + NADP(+) + H(+) = Hg(2+) + NADPH</text>
        <dbReference type="Rhea" id="RHEA:23856"/>
        <dbReference type="ChEBI" id="CHEBI:15378"/>
        <dbReference type="ChEBI" id="CHEBI:16170"/>
        <dbReference type="ChEBI" id="CHEBI:16793"/>
        <dbReference type="ChEBI" id="CHEBI:57783"/>
        <dbReference type="ChEBI" id="CHEBI:58349"/>
        <dbReference type="EC" id="1.16.1.1"/>
    </reaction>
</comment>
<dbReference type="FunFam" id="3.30.390.30:FF:000001">
    <property type="entry name" value="Dihydrolipoyl dehydrogenase"/>
    <property type="match status" value="1"/>
</dbReference>
<feature type="binding site" evidence="17">
    <location>
        <position position="130"/>
    </location>
    <ligand>
        <name>FAD</name>
        <dbReference type="ChEBI" id="CHEBI:57692"/>
    </ligand>
</feature>
<comment type="subunit">
    <text evidence="2 16 19">Homodimer.</text>
</comment>
<evidence type="ECO:0000256" key="5">
    <source>
        <dbReference type="ARBA" id="ARBA00022466"/>
    </source>
</evidence>
<dbReference type="PROSITE" id="PS00076">
    <property type="entry name" value="PYRIDINE_REDOX_1"/>
    <property type="match status" value="1"/>
</dbReference>
<dbReference type="GO" id="GO:0016152">
    <property type="term" value="F:mercury (II) reductase (NADP+) activity"/>
    <property type="evidence" value="ECO:0007669"/>
    <property type="project" value="UniProtKB-UniRule"/>
</dbReference>
<evidence type="ECO:0000256" key="4">
    <source>
        <dbReference type="ARBA" id="ARBA00014791"/>
    </source>
</evidence>
<comment type="similarity">
    <text evidence="1 16 19">Belongs to the class-I pyridine nucleotide-disulfide oxidoreductase family.</text>
</comment>
<evidence type="ECO:0000256" key="3">
    <source>
        <dbReference type="ARBA" id="ARBA00012661"/>
    </source>
</evidence>
<evidence type="ECO:0000256" key="11">
    <source>
        <dbReference type="ARBA" id="ARBA00023002"/>
    </source>
</evidence>
<organism evidence="21 22">
    <name type="scientific">Thiolapillus brandeum</name>
    <dbReference type="NCBI Taxonomy" id="1076588"/>
    <lineage>
        <taxon>Bacteria</taxon>
        <taxon>Pseudomonadati</taxon>
        <taxon>Pseudomonadota</taxon>
        <taxon>Gammaproteobacteria</taxon>
        <taxon>Chromatiales</taxon>
        <taxon>Sedimenticolaceae</taxon>
        <taxon>Thiolapillus</taxon>
    </lineage>
</organism>
<dbReference type="PROSITE" id="PS50846">
    <property type="entry name" value="HMA_2"/>
    <property type="match status" value="1"/>
</dbReference>
<evidence type="ECO:0000256" key="7">
    <source>
        <dbReference type="ARBA" id="ARBA00022723"/>
    </source>
</evidence>
<dbReference type="Pfam" id="PF00403">
    <property type="entry name" value="HMA"/>
    <property type="match status" value="1"/>
</dbReference>
<evidence type="ECO:0000256" key="2">
    <source>
        <dbReference type="ARBA" id="ARBA00011738"/>
    </source>
</evidence>
<keyword evidence="8 16" id="KW-0274">FAD</keyword>
<evidence type="ECO:0000256" key="6">
    <source>
        <dbReference type="ARBA" id="ARBA00022630"/>
    </source>
</evidence>
<evidence type="ECO:0000313" key="22">
    <source>
        <dbReference type="Proteomes" id="UP000031631"/>
    </source>
</evidence>
<keyword evidence="17" id="KW-0547">Nucleotide-binding</keyword>
<dbReference type="RefSeq" id="WP_041068383.1">
    <property type="nucleotide sequence ID" value="NZ_AP012273.1"/>
</dbReference>
<keyword evidence="10 16" id="KW-0476">Mercury</keyword>
<dbReference type="InterPro" id="IPR036163">
    <property type="entry name" value="HMA_dom_sf"/>
</dbReference>
<dbReference type="AlphaFoldDB" id="A0A7U6GK15"/>
<dbReference type="NCBIfam" id="NF010311">
    <property type="entry name" value="PRK13748.1"/>
    <property type="match status" value="1"/>
</dbReference>
<keyword evidence="6 16" id="KW-0285">Flavoprotein</keyword>
<accession>A0A7U6GK15</accession>
<comment type="function">
    <text evidence="16">Resistance to Hg(2+) in bacteria appears to be governed by a specialized system which includes mercuric reductase. MerA protein is responsible for volatilizing mercury as Hg(0).</text>
</comment>
<dbReference type="InterPro" id="IPR016156">
    <property type="entry name" value="FAD/NAD-linked_Rdtase_dimer_sf"/>
</dbReference>
<dbReference type="EC" id="1.16.1.1" evidence="3 16"/>
<evidence type="ECO:0000256" key="17">
    <source>
        <dbReference type="PIRSR" id="PIRSR000350-3"/>
    </source>
</evidence>
<dbReference type="EMBL" id="AP012273">
    <property type="protein sequence ID" value="BAO45071.1"/>
    <property type="molecule type" value="Genomic_DNA"/>
</dbReference>
<dbReference type="GO" id="GO:0016668">
    <property type="term" value="F:oxidoreductase activity, acting on a sulfur group of donors, NAD(P) as acceptor"/>
    <property type="evidence" value="ECO:0007669"/>
    <property type="project" value="UniProtKB-UniRule"/>
</dbReference>
<keyword evidence="13" id="KW-0676">Redox-active center</keyword>
<dbReference type="CDD" id="cd00371">
    <property type="entry name" value="HMA"/>
    <property type="match status" value="1"/>
</dbReference>
<name>A0A7U6GK15_9GAMM</name>